<proteinExistence type="inferred from homology"/>
<reference evidence="10 11" key="1">
    <citation type="journal article" date="2015" name="Nature">
        <title>rRNA introns, odd ribosomes, and small enigmatic genomes across a large radiation of phyla.</title>
        <authorList>
            <person name="Brown C.T."/>
            <person name="Hug L.A."/>
            <person name="Thomas B.C."/>
            <person name="Sharon I."/>
            <person name="Castelle C.J."/>
            <person name="Singh A."/>
            <person name="Wilkins M.J."/>
            <person name="Williams K.H."/>
            <person name="Banfield J.F."/>
        </authorList>
    </citation>
    <scope>NUCLEOTIDE SEQUENCE [LARGE SCALE GENOMIC DNA]</scope>
</reference>
<feature type="domain" description="Tubulin/FtsZ 2-layer sandwich" evidence="9">
    <location>
        <begin position="207"/>
        <end position="324"/>
    </location>
</feature>
<dbReference type="GO" id="GO:0043093">
    <property type="term" value="P:FtsZ-dependent cytokinesis"/>
    <property type="evidence" value="ECO:0007669"/>
    <property type="project" value="UniProtKB-UniRule"/>
</dbReference>
<protein>
    <recommendedName>
        <fullName evidence="4 5">Cell division protein FtsZ</fullName>
    </recommendedName>
</protein>
<dbReference type="GO" id="GO:0005525">
    <property type="term" value="F:GTP binding"/>
    <property type="evidence" value="ECO:0007669"/>
    <property type="project" value="UniProtKB-UniRule"/>
</dbReference>
<dbReference type="PRINTS" id="PR00423">
    <property type="entry name" value="CELLDVISFTSZ"/>
</dbReference>
<comment type="caution">
    <text evidence="10">The sequence shown here is derived from an EMBL/GenBank/DDBJ whole genome shotgun (WGS) entry which is preliminary data.</text>
</comment>
<evidence type="ECO:0000256" key="7">
    <source>
        <dbReference type="SAM" id="MobiDB-lite"/>
    </source>
</evidence>
<name>A0A0G1YQU5_9BACT</name>
<dbReference type="SMART" id="SM00865">
    <property type="entry name" value="Tubulin_C"/>
    <property type="match status" value="1"/>
</dbReference>
<comment type="similarity">
    <text evidence="1 4 6">Belongs to the FtsZ family.</text>
</comment>
<evidence type="ECO:0000313" key="10">
    <source>
        <dbReference type="EMBL" id="KKW17387.1"/>
    </source>
</evidence>
<dbReference type="PATRIC" id="fig|1619043.3.peg.175"/>
<keyword evidence="4" id="KW-0963">Cytoplasm</keyword>
<feature type="binding site" evidence="4">
    <location>
        <begin position="108"/>
        <end position="110"/>
    </location>
    <ligand>
        <name>GTP</name>
        <dbReference type="ChEBI" id="CHEBI:37565"/>
    </ligand>
</feature>
<dbReference type="GO" id="GO:0007017">
    <property type="term" value="P:microtubule-based process"/>
    <property type="evidence" value="ECO:0007669"/>
    <property type="project" value="InterPro"/>
</dbReference>
<dbReference type="GO" id="GO:0051258">
    <property type="term" value="P:protein polymerization"/>
    <property type="evidence" value="ECO:0007669"/>
    <property type="project" value="UniProtKB-UniRule"/>
</dbReference>
<feature type="compositionally biased region" description="Basic and acidic residues" evidence="7">
    <location>
        <begin position="351"/>
        <end position="365"/>
    </location>
</feature>
<keyword evidence="4 6" id="KW-0132">Cell division</keyword>
<dbReference type="Proteomes" id="UP000033982">
    <property type="component" value="Unassembled WGS sequence"/>
</dbReference>
<dbReference type="InterPro" id="IPR008280">
    <property type="entry name" value="Tub_FtsZ_C"/>
</dbReference>
<feature type="domain" description="Tubulin/FtsZ GTPase" evidence="8">
    <location>
        <begin position="13"/>
        <end position="205"/>
    </location>
</feature>
<gene>
    <name evidence="4" type="primary">ftsZ</name>
    <name evidence="10" type="ORF">UY58_C0004G0011</name>
</gene>
<dbReference type="InterPro" id="IPR017975">
    <property type="entry name" value="Tubulin_CS"/>
</dbReference>
<dbReference type="NCBIfam" id="TIGR00065">
    <property type="entry name" value="ftsZ"/>
    <property type="match status" value="1"/>
</dbReference>
<dbReference type="PROSITE" id="PS01135">
    <property type="entry name" value="FTSZ_2"/>
    <property type="match status" value="1"/>
</dbReference>
<dbReference type="PANTHER" id="PTHR30314:SF3">
    <property type="entry name" value="MITOCHONDRIAL DIVISION PROTEIN FSZA"/>
    <property type="match status" value="1"/>
</dbReference>
<organism evidence="10 11">
    <name type="scientific">Candidatus Magasanikbacteria bacterium GW2011_GWA2_50_22</name>
    <dbReference type="NCBI Taxonomy" id="1619043"/>
    <lineage>
        <taxon>Bacteria</taxon>
        <taxon>Candidatus Magasanikiibacteriota</taxon>
    </lineage>
</organism>
<dbReference type="Gene3D" id="3.30.1330.20">
    <property type="entry name" value="Tubulin/FtsZ, C-terminal domain"/>
    <property type="match status" value="1"/>
</dbReference>
<dbReference type="InterPro" id="IPR018316">
    <property type="entry name" value="Tubulin/FtsZ_2-layer-sand-dom"/>
</dbReference>
<keyword evidence="4 6" id="KW-0717">Septation</keyword>
<comment type="caution">
    <text evidence="4">Lacks conserved residue(s) required for the propagation of feature annotation.</text>
</comment>
<dbReference type="GO" id="GO:0005874">
    <property type="term" value="C:microtubule"/>
    <property type="evidence" value="ECO:0007669"/>
    <property type="project" value="InterPro"/>
</dbReference>
<evidence type="ECO:0000256" key="3">
    <source>
        <dbReference type="ARBA" id="ARBA00023134"/>
    </source>
</evidence>
<dbReference type="GO" id="GO:0032153">
    <property type="term" value="C:cell division site"/>
    <property type="evidence" value="ECO:0007669"/>
    <property type="project" value="UniProtKB-UniRule"/>
</dbReference>
<evidence type="ECO:0000256" key="2">
    <source>
        <dbReference type="ARBA" id="ARBA00022741"/>
    </source>
</evidence>
<dbReference type="GO" id="GO:0005737">
    <property type="term" value="C:cytoplasm"/>
    <property type="evidence" value="ECO:0007669"/>
    <property type="project" value="UniProtKB-SubCell"/>
</dbReference>
<evidence type="ECO:0000256" key="1">
    <source>
        <dbReference type="ARBA" id="ARBA00009690"/>
    </source>
</evidence>
<feature type="region of interest" description="Disordered" evidence="7">
    <location>
        <begin position="351"/>
        <end position="395"/>
    </location>
</feature>
<feature type="binding site" evidence="4">
    <location>
        <position position="143"/>
    </location>
    <ligand>
        <name>GTP</name>
        <dbReference type="ChEBI" id="CHEBI:37565"/>
    </ligand>
</feature>
<dbReference type="CDD" id="cd02201">
    <property type="entry name" value="FtsZ_type1"/>
    <property type="match status" value="1"/>
</dbReference>
<feature type="binding site" evidence="4">
    <location>
        <position position="139"/>
    </location>
    <ligand>
        <name>GTP</name>
        <dbReference type="ChEBI" id="CHEBI:37565"/>
    </ligand>
</feature>
<keyword evidence="2 4" id="KW-0547">Nucleotide-binding</keyword>
<evidence type="ECO:0000259" key="9">
    <source>
        <dbReference type="SMART" id="SM00865"/>
    </source>
</evidence>
<dbReference type="InterPro" id="IPR045061">
    <property type="entry name" value="FtsZ/CetZ"/>
</dbReference>
<evidence type="ECO:0000256" key="4">
    <source>
        <dbReference type="HAMAP-Rule" id="MF_00909"/>
    </source>
</evidence>
<dbReference type="InterPro" id="IPR020805">
    <property type="entry name" value="Cell_div_FtsZ_CS"/>
</dbReference>
<evidence type="ECO:0000256" key="5">
    <source>
        <dbReference type="NCBIfam" id="TIGR00065"/>
    </source>
</evidence>
<dbReference type="AlphaFoldDB" id="A0A0G1YQU5"/>
<dbReference type="InterPro" id="IPR024757">
    <property type="entry name" value="FtsZ_C"/>
</dbReference>
<keyword evidence="4 6" id="KW-0131">Cell cycle</keyword>
<dbReference type="InterPro" id="IPR036525">
    <property type="entry name" value="Tubulin/FtsZ_GTPase_sf"/>
</dbReference>
<dbReference type="Pfam" id="PF00091">
    <property type="entry name" value="Tubulin"/>
    <property type="match status" value="1"/>
</dbReference>
<dbReference type="GO" id="GO:0000917">
    <property type="term" value="P:division septum assembly"/>
    <property type="evidence" value="ECO:0007669"/>
    <property type="project" value="UniProtKB-KW"/>
</dbReference>
<dbReference type="Pfam" id="PF12327">
    <property type="entry name" value="FtsZ_C"/>
    <property type="match status" value="1"/>
</dbReference>
<feature type="compositionally biased region" description="Polar residues" evidence="7">
    <location>
        <begin position="366"/>
        <end position="375"/>
    </location>
</feature>
<sequence>MPEVKPDIETFAKIKVVGVGGSGGSALNRMIQSKIRGVEFIALNTDLQALHYCLAPQKMQLGKSITRGLGAGMDPELGRRAAEESQNEVRDMLKGADMVFITCGLGGGTGSGASPLIAELARDSGALTVGVVTKPFAFEGSQRREIAEKAHEELMDKVDTIITIPNDRILQIIDKKTSILEAFNTVDDVLRQGVQGISELITVPGLINVDFADVRAIMAHAGSALMGIGRAAGENRAIEAAKAAIASPLLEVSIDGAKGVLFTIAGGLSMSMHEVNEAAKLITGNADPGAKVIFGAVLDESLKDELKITVIATGFAGGQVSVPFLAQKSAPLPTRTSYFPPKPALKEEKIAKAFESRPLKREESKSVPTQSSKPASAQEEEDLEIPAFIRRKLGN</sequence>
<comment type="subcellular location">
    <subcellularLocation>
        <location evidence="4">Cytoplasm</location>
    </subcellularLocation>
    <text evidence="4">Assembles at midcell at the inner surface of the cytoplasmic membrane.</text>
</comment>
<dbReference type="PROSITE" id="PS00227">
    <property type="entry name" value="TUBULIN"/>
    <property type="match status" value="1"/>
</dbReference>
<comment type="function">
    <text evidence="4 6">Essential cell division protein that forms a contractile ring structure (Z ring) at the future cell division site. The regulation of the ring assembly controls the timing and the location of cell division. One of the functions of the FtsZ ring is to recruit other cell division proteins to the septum to produce a new cell wall between the dividing cells. Binds GTP and shows GTPase activity.</text>
</comment>
<comment type="subunit">
    <text evidence="4">Homodimer. Polymerizes to form a dynamic ring structure in a strictly GTP-dependent manner. Interacts directly with several other division proteins.</text>
</comment>
<dbReference type="SMART" id="SM00864">
    <property type="entry name" value="Tubulin"/>
    <property type="match status" value="1"/>
</dbReference>
<dbReference type="EMBL" id="LCQN01000004">
    <property type="protein sequence ID" value="KKW17387.1"/>
    <property type="molecule type" value="Genomic_DNA"/>
</dbReference>
<dbReference type="PANTHER" id="PTHR30314">
    <property type="entry name" value="CELL DIVISION PROTEIN FTSZ-RELATED"/>
    <property type="match status" value="1"/>
</dbReference>
<dbReference type="InterPro" id="IPR037103">
    <property type="entry name" value="Tubulin/FtsZ-like_C"/>
</dbReference>
<dbReference type="SUPFAM" id="SSF55307">
    <property type="entry name" value="Tubulin C-terminal domain-like"/>
    <property type="match status" value="1"/>
</dbReference>
<dbReference type="SUPFAM" id="SSF52490">
    <property type="entry name" value="Tubulin nucleotide-binding domain-like"/>
    <property type="match status" value="1"/>
</dbReference>
<dbReference type="GO" id="GO:0003924">
    <property type="term" value="F:GTPase activity"/>
    <property type="evidence" value="ECO:0007669"/>
    <property type="project" value="UniProtKB-UniRule"/>
</dbReference>
<evidence type="ECO:0000313" key="11">
    <source>
        <dbReference type="Proteomes" id="UP000033982"/>
    </source>
</evidence>
<dbReference type="InterPro" id="IPR000158">
    <property type="entry name" value="Cell_div_FtsZ"/>
</dbReference>
<keyword evidence="3 4" id="KW-0342">GTP-binding</keyword>
<dbReference type="Gene3D" id="3.40.50.1440">
    <property type="entry name" value="Tubulin/FtsZ, GTPase domain"/>
    <property type="match status" value="1"/>
</dbReference>
<evidence type="ECO:0000256" key="6">
    <source>
        <dbReference type="RuleBase" id="RU000631"/>
    </source>
</evidence>
<dbReference type="FunFam" id="3.40.50.1440:FF:000001">
    <property type="entry name" value="Cell division protein FtsZ"/>
    <property type="match status" value="1"/>
</dbReference>
<accession>A0A0G1YQU5</accession>
<feature type="binding site" evidence="4">
    <location>
        <position position="187"/>
    </location>
    <ligand>
        <name>GTP</name>
        <dbReference type="ChEBI" id="CHEBI:37565"/>
    </ligand>
</feature>
<dbReference type="InterPro" id="IPR003008">
    <property type="entry name" value="Tubulin_FtsZ_GTPase"/>
</dbReference>
<evidence type="ECO:0000259" key="8">
    <source>
        <dbReference type="SMART" id="SM00864"/>
    </source>
</evidence>
<dbReference type="HAMAP" id="MF_00909">
    <property type="entry name" value="FtsZ"/>
    <property type="match status" value="1"/>
</dbReference>